<sequence>MSIAEIMGDIPGQWAPITVLLAFSCAFATGLVFGYLLPCRKVGCGHGHGWGAAGE</sequence>
<evidence type="ECO:0000313" key="3">
    <source>
        <dbReference type="Proteomes" id="UP001209681"/>
    </source>
</evidence>
<evidence type="ECO:0000313" key="2">
    <source>
        <dbReference type="EMBL" id="MCW7754047.1"/>
    </source>
</evidence>
<name>A0ABT3N9A6_9BACT</name>
<dbReference type="Proteomes" id="UP001209681">
    <property type="component" value="Unassembled WGS sequence"/>
</dbReference>
<dbReference type="EMBL" id="JAPFPW010000008">
    <property type="protein sequence ID" value="MCW7754047.1"/>
    <property type="molecule type" value="Genomic_DNA"/>
</dbReference>
<gene>
    <name evidence="2" type="ORF">OOT00_08615</name>
</gene>
<keyword evidence="1" id="KW-0812">Transmembrane</keyword>
<keyword evidence="1" id="KW-0472">Membrane</keyword>
<accession>A0ABT3N9A6</accession>
<evidence type="ECO:0000256" key="1">
    <source>
        <dbReference type="SAM" id="Phobius"/>
    </source>
</evidence>
<keyword evidence="1" id="KW-1133">Transmembrane helix</keyword>
<feature type="transmembrane region" description="Helical" evidence="1">
    <location>
        <begin position="14"/>
        <end position="37"/>
    </location>
</feature>
<comment type="caution">
    <text evidence="2">The sequence shown here is derived from an EMBL/GenBank/DDBJ whole genome shotgun (WGS) entry which is preliminary data.</text>
</comment>
<reference evidence="2 3" key="1">
    <citation type="submission" date="2022-11" db="EMBL/GenBank/DDBJ databases">
        <title>Desulfobotulus tamanensis H1 sp. nov. - anaerobic, alkaliphilic, sulphate reducing bacterium isolated from terrestrial mud volcano.</title>
        <authorList>
            <person name="Frolova A."/>
            <person name="Merkel A.Y."/>
            <person name="Slobodkin A.I."/>
        </authorList>
    </citation>
    <scope>NUCLEOTIDE SEQUENCE [LARGE SCALE GENOMIC DNA]</scope>
    <source>
        <strain evidence="2 3">H1</strain>
    </source>
</reference>
<dbReference type="RefSeq" id="WP_265424929.1">
    <property type="nucleotide sequence ID" value="NZ_JAPFPW010000008.1"/>
</dbReference>
<protein>
    <submittedName>
        <fullName evidence="2">Uncharacterized protein</fullName>
    </submittedName>
</protein>
<keyword evidence="3" id="KW-1185">Reference proteome</keyword>
<organism evidence="2 3">
    <name type="scientific">Desulfobotulus pelophilus</name>
    <dbReference type="NCBI Taxonomy" id="2823377"/>
    <lineage>
        <taxon>Bacteria</taxon>
        <taxon>Pseudomonadati</taxon>
        <taxon>Thermodesulfobacteriota</taxon>
        <taxon>Desulfobacteria</taxon>
        <taxon>Desulfobacterales</taxon>
        <taxon>Desulfobacteraceae</taxon>
        <taxon>Desulfobotulus</taxon>
    </lineage>
</organism>
<proteinExistence type="predicted"/>